<dbReference type="EMBL" id="CAJFDI010000004">
    <property type="protein sequence ID" value="CAD5227178.1"/>
    <property type="molecule type" value="Genomic_DNA"/>
</dbReference>
<dbReference type="InterPro" id="IPR019835">
    <property type="entry name" value="SWIB_domain"/>
</dbReference>
<keyword evidence="5" id="KW-1185">Reference proteome</keyword>
<evidence type="ECO:0000256" key="1">
    <source>
        <dbReference type="SAM" id="MobiDB-lite"/>
    </source>
</evidence>
<accession>A0A1I7S4I8</accession>
<feature type="domain" description="DM2" evidence="2">
    <location>
        <begin position="245"/>
        <end position="322"/>
    </location>
</feature>
<sequence length="467" mass="54222">MQRPVPTMNGPQGYQQNRYPPGPQMAVQPIPPGSQNSARRTFMPQPPVNGPTSVPGGQFGSRPSQNPRKRKRFQDKIVLPEVAQLVPEVEAYMQLLSFEQKLDKTLRRKKYDIQEALKRPMKTQHKLRIYVSHSFIPGTEPEKEGDEGTVPMWELRVEGRLIDEHGDKNATTPSSSAPGTKQGGKRKFSSFFKSLVIELDKDIYGPDNHLVEWHRTPTTNETDGFQVKRPGDRDVSCTILLLLDYNPMKFKLAPKLAKLLGVAMESRPKIIELLWQYVKAHKLQDAADRDVINCDSYLEPIFGVKRMRFMEIPQRLTHLLHQPDPLVLTHTIRYNSGEKNTCCYDIDVEMDDPVKVQMQNFLQNHQSMPDIGALDQRIYDIVEQINEWKTRRDFYAGFADDPKTFIQKWLASQSRDLKTINEQQMDQEQERRADHYYQPHIQEGVFRYLYGKVQQRRQELEYMLGVK</sequence>
<dbReference type="InterPro" id="IPR036885">
    <property type="entry name" value="SWIB_MDM2_dom_sf"/>
</dbReference>
<organism evidence="4 6">
    <name type="scientific">Bursaphelenchus xylophilus</name>
    <name type="common">Pinewood nematode worm</name>
    <name type="synonym">Aphelenchoides xylophilus</name>
    <dbReference type="NCBI Taxonomy" id="6326"/>
    <lineage>
        <taxon>Eukaryota</taxon>
        <taxon>Metazoa</taxon>
        <taxon>Ecdysozoa</taxon>
        <taxon>Nematoda</taxon>
        <taxon>Chromadorea</taxon>
        <taxon>Rhabditida</taxon>
        <taxon>Tylenchina</taxon>
        <taxon>Tylenchomorpha</taxon>
        <taxon>Aphelenchoidea</taxon>
        <taxon>Aphelenchoididae</taxon>
        <taxon>Bursaphelenchus</taxon>
    </lineage>
</organism>
<dbReference type="PANTHER" id="PTHR13844">
    <property type="entry name" value="SWI/SNF-RELATED MATRIX-ASSOCIATED ACTIN-DEPENDENT REGULATOR OF CHROMATIN SUBFAMILY D"/>
    <property type="match status" value="1"/>
</dbReference>
<feature type="region of interest" description="Disordered" evidence="1">
    <location>
        <begin position="163"/>
        <end position="185"/>
    </location>
</feature>
<reference evidence="3" key="2">
    <citation type="submission" date="2020-09" db="EMBL/GenBank/DDBJ databases">
        <authorList>
            <person name="Kikuchi T."/>
        </authorList>
    </citation>
    <scope>NUCLEOTIDE SEQUENCE</scope>
    <source>
        <strain evidence="3">Ka4C1</strain>
    </source>
</reference>
<dbReference type="InterPro" id="IPR003121">
    <property type="entry name" value="SWIB_MDM2_domain"/>
</dbReference>
<protein>
    <submittedName>
        <fullName evidence="3">(pine wood nematode) hypothetical protein</fullName>
    </submittedName>
    <submittedName>
        <fullName evidence="6">SWIB domain-containing protein</fullName>
    </submittedName>
</protein>
<dbReference type="Proteomes" id="UP000582659">
    <property type="component" value="Unassembled WGS sequence"/>
</dbReference>
<name>A0A1I7S4I8_BURXY</name>
<dbReference type="Proteomes" id="UP000095284">
    <property type="component" value="Unplaced"/>
</dbReference>
<dbReference type="eggNOG" id="KOG2570">
    <property type="taxonomic scope" value="Eukaryota"/>
</dbReference>
<dbReference type="OrthoDB" id="10263741at2759"/>
<dbReference type="Pfam" id="PF02201">
    <property type="entry name" value="SWIB"/>
    <property type="match status" value="1"/>
</dbReference>
<dbReference type="PROSITE" id="PS51925">
    <property type="entry name" value="SWIB_MDM2"/>
    <property type="match status" value="1"/>
</dbReference>
<gene>
    <name evidence="3" type="ORF">BXYJ_LOCUS9723</name>
</gene>
<dbReference type="SUPFAM" id="SSF47592">
    <property type="entry name" value="SWIB/MDM2 domain"/>
    <property type="match status" value="1"/>
</dbReference>
<dbReference type="Proteomes" id="UP000659654">
    <property type="component" value="Unassembled WGS sequence"/>
</dbReference>
<evidence type="ECO:0000313" key="4">
    <source>
        <dbReference type="Proteomes" id="UP000095284"/>
    </source>
</evidence>
<dbReference type="SMART" id="SM00151">
    <property type="entry name" value="SWIB"/>
    <property type="match status" value="1"/>
</dbReference>
<evidence type="ECO:0000259" key="2">
    <source>
        <dbReference type="PROSITE" id="PS51925"/>
    </source>
</evidence>
<evidence type="ECO:0000313" key="6">
    <source>
        <dbReference type="WBParaSite" id="BXY_0792100.1"/>
    </source>
</evidence>
<dbReference type="SMR" id="A0A1I7S4I8"/>
<dbReference type="WBParaSite" id="BXY_0792100.1">
    <property type="protein sequence ID" value="BXY_0792100.1"/>
    <property type="gene ID" value="BXY_0792100"/>
</dbReference>
<feature type="compositionally biased region" description="Polar residues" evidence="1">
    <location>
        <begin position="169"/>
        <end position="179"/>
    </location>
</feature>
<dbReference type="EMBL" id="CAJFCV020000004">
    <property type="protein sequence ID" value="CAG9117147.1"/>
    <property type="molecule type" value="Genomic_DNA"/>
</dbReference>
<proteinExistence type="predicted"/>
<evidence type="ECO:0000313" key="3">
    <source>
        <dbReference type="EMBL" id="CAD5227178.1"/>
    </source>
</evidence>
<evidence type="ECO:0000313" key="5">
    <source>
        <dbReference type="Proteomes" id="UP000659654"/>
    </source>
</evidence>
<dbReference type="Gene3D" id="1.10.245.10">
    <property type="entry name" value="SWIB/MDM2 domain"/>
    <property type="match status" value="1"/>
</dbReference>
<feature type="region of interest" description="Disordered" evidence="1">
    <location>
        <begin position="1"/>
        <end position="73"/>
    </location>
</feature>
<reference evidence="6" key="1">
    <citation type="submission" date="2016-11" db="UniProtKB">
        <authorList>
            <consortium name="WormBaseParasite"/>
        </authorList>
    </citation>
    <scope>IDENTIFICATION</scope>
</reference>
<feature type="compositionally biased region" description="Polar residues" evidence="1">
    <location>
        <begin position="9"/>
        <end position="18"/>
    </location>
</feature>
<dbReference type="AlphaFoldDB" id="A0A1I7S4I8"/>